<dbReference type="AlphaFoldDB" id="A0A537JXR3"/>
<dbReference type="EMBL" id="VBAK01000141">
    <property type="protein sequence ID" value="TMI88329.1"/>
    <property type="molecule type" value="Genomic_DNA"/>
</dbReference>
<gene>
    <name evidence="1" type="ORF">E6H00_12920</name>
</gene>
<sequence>MKKGDHVRVTEKLISIVIRGGTAHHLEAHPHAAKTGVIVEMLDVRKFRSPAIVRPRALVELDAGQELAGQTVVISQEYLEPLDT</sequence>
<name>A0A537JXR3_9BACT</name>
<evidence type="ECO:0000313" key="1">
    <source>
        <dbReference type="EMBL" id="TMI88329.1"/>
    </source>
</evidence>
<reference evidence="1 2" key="1">
    <citation type="journal article" date="2019" name="Nat. Microbiol.">
        <title>Mediterranean grassland soil C-N compound turnover is dependent on rainfall and depth, and is mediated by genomically divergent microorganisms.</title>
        <authorList>
            <person name="Diamond S."/>
            <person name="Andeer P.F."/>
            <person name="Li Z."/>
            <person name="Crits-Christoph A."/>
            <person name="Burstein D."/>
            <person name="Anantharaman K."/>
            <person name="Lane K.R."/>
            <person name="Thomas B.C."/>
            <person name="Pan C."/>
            <person name="Northen T.R."/>
            <person name="Banfield J.F."/>
        </authorList>
    </citation>
    <scope>NUCLEOTIDE SEQUENCE [LARGE SCALE GENOMIC DNA]</scope>
    <source>
        <strain evidence="1">NP_3</strain>
    </source>
</reference>
<protein>
    <submittedName>
        <fullName evidence="1">Uncharacterized protein</fullName>
    </submittedName>
</protein>
<organism evidence="1 2">
    <name type="scientific">Candidatus Segetimicrobium genomatis</name>
    <dbReference type="NCBI Taxonomy" id="2569760"/>
    <lineage>
        <taxon>Bacteria</taxon>
        <taxon>Bacillati</taxon>
        <taxon>Candidatus Sysuimicrobiota</taxon>
        <taxon>Candidatus Sysuimicrobiia</taxon>
        <taxon>Candidatus Sysuimicrobiales</taxon>
        <taxon>Candidatus Segetimicrobiaceae</taxon>
        <taxon>Candidatus Segetimicrobium</taxon>
    </lineage>
</organism>
<accession>A0A537JXR3</accession>
<dbReference type="Proteomes" id="UP000318509">
    <property type="component" value="Unassembled WGS sequence"/>
</dbReference>
<proteinExistence type="predicted"/>
<evidence type="ECO:0000313" key="2">
    <source>
        <dbReference type="Proteomes" id="UP000318509"/>
    </source>
</evidence>
<comment type="caution">
    <text evidence="1">The sequence shown here is derived from an EMBL/GenBank/DDBJ whole genome shotgun (WGS) entry which is preliminary data.</text>
</comment>